<dbReference type="GO" id="GO:0005198">
    <property type="term" value="F:structural molecule activity"/>
    <property type="evidence" value="ECO:0007669"/>
    <property type="project" value="InterPro"/>
</dbReference>
<evidence type="ECO:0000256" key="3">
    <source>
        <dbReference type="ARBA" id="ARBA00018091"/>
    </source>
</evidence>
<keyword evidence="5" id="KW-0946">Virion</keyword>
<dbReference type="InterPro" id="IPR029053">
    <property type="entry name" value="Viral_coat"/>
</dbReference>
<feature type="domain" description="Icosahedral viral capsid protein S" evidence="7">
    <location>
        <begin position="26"/>
        <end position="130"/>
    </location>
</feature>
<keyword evidence="4 8" id="KW-0167">Capsid protein</keyword>
<evidence type="ECO:0000256" key="4">
    <source>
        <dbReference type="ARBA" id="ARBA00022561"/>
    </source>
</evidence>
<evidence type="ECO:0000259" key="7">
    <source>
        <dbReference type="Pfam" id="PF00729"/>
    </source>
</evidence>
<evidence type="ECO:0000313" key="8">
    <source>
        <dbReference type="EMBL" id="ASY03259.1"/>
    </source>
</evidence>
<comment type="similarity">
    <text evidence="2">Belongs to the icosahedral plant coat protein family.</text>
</comment>
<name>A0A286N602_9LUTE</name>
<dbReference type="GO" id="GO:0039617">
    <property type="term" value="C:T=3 icosahedral viral capsid"/>
    <property type="evidence" value="ECO:0007669"/>
    <property type="project" value="UniProtKB-KW"/>
</dbReference>
<evidence type="ECO:0000256" key="6">
    <source>
        <dbReference type="ARBA" id="ARBA00023060"/>
    </source>
</evidence>
<dbReference type="SUPFAM" id="SSF88633">
    <property type="entry name" value="Positive stranded ssRNA viruses"/>
    <property type="match status" value="1"/>
</dbReference>
<organism evidence="8">
    <name type="scientific">Norway luteo-like virus 4</name>
    <dbReference type="NCBI Taxonomy" id="2034334"/>
    <lineage>
        <taxon>Viruses</taxon>
        <taxon>Riboviria</taxon>
        <taxon>Orthornavirae</taxon>
        <taxon>Kitrinoviricota</taxon>
        <taxon>Tolucaviricetes</taxon>
        <taxon>Tolivirales</taxon>
    </lineage>
</organism>
<reference evidence="8" key="1">
    <citation type="submission" date="2017-05" db="EMBL/GenBank/DDBJ databases">
        <title>Revealing the virome of Ixodes ricinus ticks from northern Europe.</title>
        <authorList>
            <person name="Pettersson J.H.-O."/>
            <person name="Shi M."/>
            <person name="Bohlin J."/>
            <person name="Eldholm V."/>
            <person name="Brynildsrud O.B."/>
            <person name="Paulsen K.M."/>
            <person name="Andreassen A."/>
            <person name="Holmes E.C."/>
        </authorList>
    </citation>
    <scope>NUCLEOTIDE SEQUENCE</scope>
    <source>
        <strain evidence="8">NOR/B1V/Tofte/2014</strain>
    </source>
</reference>
<dbReference type="EMBL" id="MF141070">
    <property type="protein sequence ID" value="ASY03259.1"/>
    <property type="molecule type" value="Genomic_RNA"/>
</dbReference>
<protein>
    <recommendedName>
        <fullName evidence="3">Capsid protein</fullName>
    </recommendedName>
</protein>
<keyword evidence="6" id="KW-1142">T=3 icosahedral capsid protein</keyword>
<dbReference type="Gene3D" id="2.60.120.20">
    <property type="match status" value="1"/>
</dbReference>
<comment type="subcellular location">
    <subcellularLocation>
        <location evidence="1">Virion</location>
    </subcellularLocation>
</comment>
<dbReference type="InterPro" id="IPR000937">
    <property type="entry name" value="Capsid_prot_S-dom_vir"/>
</dbReference>
<dbReference type="Pfam" id="PF00729">
    <property type="entry name" value="Viral_coat"/>
    <property type="match status" value="1"/>
</dbReference>
<accession>A0A286N602</accession>
<sequence>MAKKQVVHKMAKRTSKKGSFGPVSAINTAPVSVGNSVRGASPSVTQTSDGARVVSRDFAFALASTPAAVTGWEMIGAMPITPAVLPSSILRNYCQMFNKFKVNSFRVHYITSSPTSQAGDVMLYYEKDRFSPMVDYSNSSFLPYVLSDPNTVIGPQWTNHSVTLRPTRDWKTTLYGNQTDLNEDAEGTLFFFSKTNAANSPGYLLIDYDIQFKELSVNPRAGSLPIARGQATFVGLNSSTNSITAGTAATWVWSSAKNITGAISAAPTGAIPGDIYKCVIQYTGTIPAGNTTWSGSVTPTNANMLQYGSTNRALIIDDGLTLYLAWNSVSTLNLFTSLEAAVTNSWIDAVEWQTTISSLVFSLCAEIHLVRNVTDLTQSSY</sequence>
<evidence type="ECO:0000256" key="5">
    <source>
        <dbReference type="ARBA" id="ARBA00022844"/>
    </source>
</evidence>
<proteinExistence type="inferred from homology"/>
<evidence type="ECO:0000256" key="2">
    <source>
        <dbReference type="ARBA" id="ARBA00007446"/>
    </source>
</evidence>
<evidence type="ECO:0000256" key="1">
    <source>
        <dbReference type="ARBA" id="ARBA00004328"/>
    </source>
</evidence>